<protein>
    <submittedName>
        <fullName evidence="1">Uncharacterized protein</fullName>
    </submittedName>
</protein>
<accession>A0A0C2HYX5</accession>
<sequence>MFGFGFLEIGLLILLLVVLFGARRAGDMLRRGMEIHGQVNRARSDLRSFFSIDTLLGRNRDRKP</sequence>
<organism evidence="1 2">
    <name type="scientific">Geoalkalibacter ferrihydriticus DSM 17813</name>
    <dbReference type="NCBI Taxonomy" id="1121915"/>
    <lineage>
        <taxon>Bacteria</taxon>
        <taxon>Pseudomonadati</taxon>
        <taxon>Thermodesulfobacteriota</taxon>
        <taxon>Desulfuromonadia</taxon>
        <taxon>Desulfuromonadales</taxon>
        <taxon>Geoalkalibacteraceae</taxon>
        <taxon>Geoalkalibacter</taxon>
    </lineage>
</organism>
<gene>
    <name evidence="1" type="ORF">GFER_04930</name>
</gene>
<dbReference type="EMBL" id="JWJD01000001">
    <property type="protein sequence ID" value="KIH77957.1"/>
    <property type="molecule type" value="Genomic_DNA"/>
</dbReference>
<proteinExistence type="predicted"/>
<dbReference type="Proteomes" id="UP000035068">
    <property type="component" value="Unassembled WGS sequence"/>
</dbReference>
<dbReference type="RefSeq" id="WP_040096578.1">
    <property type="nucleotide sequence ID" value="NZ_JWJD01000001.1"/>
</dbReference>
<evidence type="ECO:0000313" key="1">
    <source>
        <dbReference type="EMBL" id="KIH77957.1"/>
    </source>
</evidence>
<dbReference type="AlphaFoldDB" id="A0A0C2HYX5"/>
<reference evidence="1 2" key="1">
    <citation type="submission" date="2014-12" db="EMBL/GenBank/DDBJ databases">
        <title>Genomes of Geoalkalibacter ferrihydriticus and Geoalkalibacter subterraneus, two haloalkaliphilic metal-reducing members of the Geobacteraceae.</title>
        <authorList>
            <person name="Badalamenti J.P."/>
            <person name="Torres C.I."/>
            <person name="Krajmalnik-Brown R."/>
            <person name="Bond D.R."/>
        </authorList>
    </citation>
    <scope>NUCLEOTIDE SEQUENCE [LARGE SCALE GENOMIC DNA]</scope>
    <source>
        <strain evidence="1 2">DSM 17813</strain>
    </source>
</reference>
<name>A0A0C2HYX5_9BACT</name>
<keyword evidence="2" id="KW-1185">Reference proteome</keyword>
<evidence type="ECO:0000313" key="2">
    <source>
        <dbReference type="Proteomes" id="UP000035068"/>
    </source>
</evidence>
<comment type="caution">
    <text evidence="1">The sequence shown here is derived from an EMBL/GenBank/DDBJ whole genome shotgun (WGS) entry which is preliminary data.</text>
</comment>